<dbReference type="AlphaFoldDB" id="A0A372FVA6"/>
<dbReference type="OrthoDB" id="3396870at2"/>
<evidence type="ECO:0000256" key="1">
    <source>
        <dbReference type="SAM" id="MobiDB-lite"/>
    </source>
</evidence>
<accession>A0A372FVA6</accession>
<comment type="caution">
    <text evidence="2">The sequence shown here is derived from an EMBL/GenBank/DDBJ whole genome shotgun (WGS) entry which is preliminary data.</text>
</comment>
<keyword evidence="3" id="KW-1185">Reference proteome</keyword>
<evidence type="ECO:0000313" key="2">
    <source>
        <dbReference type="EMBL" id="RFS44695.1"/>
    </source>
</evidence>
<feature type="region of interest" description="Disordered" evidence="1">
    <location>
        <begin position="1"/>
        <end position="32"/>
    </location>
</feature>
<name>A0A372FVA6_9ACTN</name>
<evidence type="ECO:0000313" key="3">
    <source>
        <dbReference type="Proteomes" id="UP000262621"/>
    </source>
</evidence>
<gene>
    <name evidence="2" type="ORF">D0Q02_20440</name>
</gene>
<protein>
    <submittedName>
        <fullName evidence="2">Uncharacterized protein</fullName>
    </submittedName>
</protein>
<proteinExistence type="predicted"/>
<dbReference type="Proteomes" id="UP000262621">
    <property type="component" value="Unassembled WGS sequence"/>
</dbReference>
<reference evidence="2 3" key="1">
    <citation type="submission" date="2018-08" db="EMBL/GenBank/DDBJ databases">
        <title>Verrucosispora craniellae sp. nov., isolated from a marine sponge in the South China Sea.</title>
        <authorList>
            <person name="Li L."/>
            <person name="Lin H.W."/>
        </authorList>
    </citation>
    <scope>NUCLEOTIDE SEQUENCE [LARGE SCALE GENOMIC DNA]</scope>
    <source>
        <strain evidence="2 3">LHW63014</strain>
    </source>
</reference>
<feature type="compositionally biased region" description="Polar residues" evidence="1">
    <location>
        <begin position="1"/>
        <end position="16"/>
    </location>
</feature>
<organism evidence="2 3">
    <name type="scientific">Micromonospora craniellae</name>
    <dbReference type="NCBI Taxonomy" id="2294034"/>
    <lineage>
        <taxon>Bacteria</taxon>
        <taxon>Bacillati</taxon>
        <taxon>Actinomycetota</taxon>
        <taxon>Actinomycetes</taxon>
        <taxon>Micromonosporales</taxon>
        <taxon>Micromonosporaceae</taxon>
        <taxon>Micromonospora</taxon>
    </lineage>
</organism>
<sequence>MSWSQPSEGQPASSGRRTAAESGHPAWCDRSRCTADPASQVDGYRPGVGGAHRSAPIRLDLTTVTALAPQIGEAYLTRAVAPWPCETYLHIQHGDSDIAMAVRDASPLLSALRLLTTEAEAESGWSW</sequence>
<dbReference type="EMBL" id="QVFU01000025">
    <property type="protein sequence ID" value="RFS44695.1"/>
    <property type="molecule type" value="Genomic_DNA"/>
</dbReference>